<evidence type="ECO:0000259" key="2">
    <source>
        <dbReference type="Pfam" id="PF14501"/>
    </source>
</evidence>
<dbReference type="GO" id="GO:0016301">
    <property type="term" value="F:kinase activity"/>
    <property type="evidence" value="ECO:0007669"/>
    <property type="project" value="UniProtKB-KW"/>
</dbReference>
<name>A0A4R1QTY3_9FIRM</name>
<feature type="transmembrane region" description="Helical" evidence="1">
    <location>
        <begin position="6"/>
        <end position="27"/>
    </location>
</feature>
<feature type="domain" description="Sensor histidine kinase NatK-like C-terminal" evidence="2">
    <location>
        <begin position="329"/>
        <end position="410"/>
    </location>
</feature>
<evidence type="ECO:0000256" key="1">
    <source>
        <dbReference type="SAM" id="Phobius"/>
    </source>
</evidence>
<keyword evidence="3" id="KW-0418">Kinase</keyword>
<feature type="transmembrane region" description="Helical" evidence="1">
    <location>
        <begin position="64"/>
        <end position="81"/>
    </location>
</feature>
<dbReference type="Pfam" id="PF14501">
    <property type="entry name" value="HATPase_c_5"/>
    <property type="match status" value="1"/>
</dbReference>
<keyword evidence="1" id="KW-1133">Transmembrane helix</keyword>
<dbReference type="PANTHER" id="PTHR40448">
    <property type="entry name" value="TWO-COMPONENT SENSOR HISTIDINE KINASE"/>
    <property type="match status" value="1"/>
</dbReference>
<dbReference type="PANTHER" id="PTHR40448:SF1">
    <property type="entry name" value="TWO-COMPONENT SENSOR HISTIDINE KINASE"/>
    <property type="match status" value="1"/>
</dbReference>
<comment type="caution">
    <text evidence="3">The sequence shown here is derived from an EMBL/GenBank/DDBJ whole genome shotgun (WGS) entry which is preliminary data.</text>
</comment>
<dbReference type="STRING" id="1650663.GCA_001486665_02038"/>
<proteinExistence type="predicted"/>
<dbReference type="GO" id="GO:0042802">
    <property type="term" value="F:identical protein binding"/>
    <property type="evidence" value="ECO:0007669"/>
    <property type="project" value="TreeGrafter"/>
</dbReference>
<organism evidence="3 4">
    <name type="scientific">Allofournierella massiliensis</name>
    <dbReference type="NCBI Taxonomy" id="1650663"/>
    <lineage>
        <taxon>Bacteria</taxon>
        <taxon>Bacillati</taxon>
        <taxon>Bacillota</taxon>
        <taxon>Clostridia</taxon>
        <taxon>Eubacteriales</taxon>
        <taxon>Oscillospiraceae</taxon>
        <taxon>Allofournierella</taxon>
    </lineage>
</organism>
<evidence type="ECO:0000313" key="3">
    <source>
        <dbReference type="EMBL" id="TCL53590.1"/>
    </source>
</evidence>
<gene>
    <name evidence="3" type="ORF">EDD77_13011</name>
</gene>
<reference evidence="3 4" key="1">
    <citation type="submission" date="2019-03" db="EMBL/GenBank/DDBJ databases">
        <title>Genomic Encyclopedia of Type Strains, Phase IV (KMG-IV): sequencing the most valuable type-strain genomes for metagenomic binning, comparative biology and taxonomic classification.</title>
        <authorList>
            <person name="Goeker M."/>
        </authorList>
    </citation>
    <scope>NUCLEOTIDE SEQUENCE [LARGE SCALE GENOMIC DNA]</scope>
    <source>
        <strain evidence="3 4">DSM 100451</strain>
    </source>
</reference>
<dbReference type="Gene3D" id="3.30.565.10">
    <property type="entry name" value="Histidine kinase-like ATPase, C-terminal domain"/>
    <property type="match status" value="1"/>
</dbReference>
<accession>A0A4R1QTY3</accession>
<dbReference type="InterPro" id="IPR036890">
    <property type="entry name" value="HATPase_C_sf"/>
</dbReference>
<evidence type="ECO:0000313" key="4">
    <source>
        <dbReference type="Proteomes" id="UP000295184"/>
    </source>
</evidence>
<keyword evidence="1" id="KW-0812">Transmembrane</keyword>
<dbReference type="InterPro" id="IPR032834">
    <property type="entry name" value="NatK-like_C"/>
</dbReference>
<dbReference type="CDD" id="cd16935">
    <property type="entry name" value="HATPase_AgrC-ComD-like"/>
    <property type="match status" value="1"/>
</dbReference>
<feature type="transmembrane region" description="Helical" evidence="1">
    <location>
        <begin position="39"/>
        <end position="58"/>
    </location>
</feature>
<feature type="transmembrane region" description="Helical" evidence="1">
    <location>
        <begin position="172"/>
        <end position="193"/>
    </location>
</feature>
<sequence>MGGFFVIHLFEALSFLLAWGYTAVFFLILKSFLPLREPLILKVITFLVCGFLADSIIYSNDPGSLFGTMLLFFLFVLLFYRGTFMEKLSVLLVFYPALIAINYLMLDIGGRLFKLVTGASYEDTLQSPKLALISTAIHTASLLLRLLFWIGAWLVLRRFLEKIPSHLNTKTWLIIDMLILSSFVAIFTIIYFMPEQTAIVYPICGASVFSSFGCMYLAAYIYDSMQTAYRVQQMEIQRDYYKERIAEEERVRAIYHDLKNHLLVMESRQNTAETRQMAQTLRSQIADYEDYVHTGNEFLDIILKDKAARAREKKIDFSALVDFKGMDFLEPLDISTIFGNAIDNAMEASEQLPEEDRLVTVKAERVRDMLLITVENNTPPGTQSTGGTTKSDRFVHGFGIPNIKRPLRNTTASAASAQKTEPIC</sequence>
<feature type="transmembrane region" description="Helical" evidence="1">
    <location>
        <begin position="88"/>
        <end position="106"/>
    </location>
</feature>
<keyword evidence="1" id="KW-0472">Membrane</keyword>
<keyword evidence="3" id="KW-0808">Transferase</keyword>
<dbReference type="SUPFAM" id="SSF55874">
    <property type="entry name" value="ATPase domain of HSP90 chaperone/DNA topoisomerase II/histidine kinase"/>
    <property type="match status" value="1"/>
</dbReference>
<feature type="transmembrane region" description="Helical" evidence="1">
    <location>
        <begin position="199"/>
        <end position="222"/>
    </location>
</feature>
<dbReference type="AlphaFoldDB" id="A0A4R1QTY3"/>
<dbReference type="EMBL" id="SLUM01000030">
    <property type="protein sequence ID" value="TCL53590.1"/>
    <property type="molecule type" value="Genomic_DNA"/>
</dbReference>
<dbReference type="Proteomes" id="UP000295184">
    <property type="component" value="Unassembled WGS sequence"/>
</dbReference>
<protein>
    <submittedName>
        <fullName evidence="3">Sensor histidine kinase YesM</fullName>
    </submittedName>
</protein>